<reference evidence="2" key="1">
    <citation type="submission" date="2016-12" db="EMBL/GenBank/DDBJ databases">
        <authorList>
            <person name="Rodrigo-Torres L."/>
            <person name="Arahal R.D."/>
            <person name="Lucena T."/>
        </authorList>
    </citation>
    <scope>NUCLEOTIDE SEQUENCE [LARGE SCALE GENOMIC DNA]</scope>
</reference>
<keyword evidence="2" id="KW-1185">Reference proteome</keyword>
<dbReference type="Proteomes" id="UP000184600">
    <property type="component" value="Unassembled WGS sequence"/>
</dbReference>
<sequence>MSDNKYEIDIQEFAKVLQSGQELNGKDDVLTLLIKKITQVALGAKIDQHLESEPEKR</sequence>
<evidence type="ECO:0008006" key="3">
    <source>
        <dbReference type="Google" id="ProtNLM"/>
    </source>
</evidence>
<dbReference type="EMBL" id="FRFG01000031">
    <property type="protein sequence ID" value="SHO57041.1"/>
    <property type="molecule type" value="Genomic_DNA"/>
</dbReference>
<dbReference type="AlphaFoldDB" id="A0A1M7YWP4"/>
<evidence type="ECO:0000313" key="2">
    <source>
        <dbReference type="Proteomes" id="UP000184600"/>
    </source>
</evidence>
<gene>
    <name evidence="1" type="ORF">VQ7734_02810</name>
</gene>
<evidence type="ECO:0000313" key="1">
    <source>
        <dbReference type="EMBL" id="SHO57041.1"/>
    </source>
</evidence>
<name>A0A1M7YWP4_9VIBR</name>
<protein>
    <recommendedName>
        <fullName evidence="3">IS256 family transposase</fullName>
    </recommendedName>
</protein>
<dbReference type="STRING" id="1117707.VQ7734_02810"/>
<organism evidence="1 2">
    <name type="scientific">Vibrio quintilis</name>
    <dbReference type="NCBI Taxonomy" id="1117707"/>
    <lineage>
        <taxon>Bacteria</taxon>
        <taxon>Pseudomonadati</taxon>
        <taxon>Pseudomonadota</taxon>
        <taxon>Gammaproteobacteria</taxon>
        <taxon>Vibrionales</taxon>
        <taxon>Vibrionaceae</taxon>
        <taxon>Vibrio</taxon>
    </lineage>
</organism>
<proteinExistence type="predicted"/>
<accession>A0A1M7YWP4</accession>